<feature type="transmembrane region" description="Helical" evidence="1">
    <location>
        <begin position="158"/>
        <end position="177"/>
    </location>
</feature>
<feature type="transmembrane region" description="Helical" evidence="1">
    <location>
        <begin position="103"/>
        <end position="123"/>
    </location>
</feature>
<reference evidence="2 3" key="1">
    <citation type="submission" date="2018-09" db="EMBL/GenBank/DDBJ databases">
        <title>Genome sequencing of strain BHWM-4.</title>
        <authorList>
            <person name="Heo J."/>
            <person name="Kim S.-J."/>
            <person name="Kwon S.-W."/>
        </authorList>
    </citation>
    <scope>NUCLEOTIDE SEQUENCE [LARGE SCALE GENOMIC DNA]</scope>
    <source>
        <strain evidence="2 3">BHWM-4</strain>
    </source>
</reference>
<feature type="transmembrane region" description="Helical" evidence="1">
    <location>
        <begin position="189"/>
        <end position="213"/>
    </location>
</feature>
<dbReference type="Proteomes" id="UP000272003">
    <property type="component" value="Chromosome"/>
</dbReference>
<evidence type="ECO:0000313" key="3">
    <source>
        <dbReference type="Proteomes" id="UP000272003"/>
    </source>
</evidence>
<keyword evidence="1" id="KW-0812">Transmembrane</keyword>
<keyword evidence="1" id="KW-0472">Membrane</keyword>
<feature type="transmembrane region" description="Helical" evidence="1">
    <location>
        <begin position="536"/>
        <end position="558"/>
    </location>
</feature>
<feature type="transmembrane region" description="Helical" evidence="1">
    <location>
        <begin position="282"/>
        <end position="300"/>
    </location>
</feature>
<dbReference type="KEGG" id="abom:D7I45_00950"/>
<organism evidence="2 3">
    <name type="scientific">Apilactobacillus bombintestini</name>
    <dbReference type="NCBI Taxonomy" id="2419772"/>
    <lineage>
        <taxon>Bacteria</taxon>
        <taxon>Bacillati</taxon>
        <taxon>Bacillota</taxon>
        <taxon>Bacilli</taxon>
        <taxon>Lactobacillales</taxon>
        <taxon>Lactobacillaceae</taxon>
        <taxon>Apilactobacillus</taxon>
    </lineage>
</organism>
<name>A0A387ATT9_9LACO</name>
<sequence length="563" mass="63996">MNSKTNVHNIWCSHTFIILMFIVMSVISAAFMWHAHYVYLGDDLYFHIQRIYDLRASILNGNWNPLVSLNRFHQTGSAVMSLYPKINLYPMVLLSIVCKTFLHFYYITFILRNFFALVVAYVASYCYTHRKNVSFIFSITYVLTAIEIFNGIKSYDLGRSSSLIFLPLVMFGFMELVRRNRWVELTTGMSLIILCHVLNSVIVALFLLVFAAINFRKFRDTKKLLALGKAIITTVLLTSSFVFSFFIFMAHNSIALPPSFWLLGGTSLDSLSSAIFENVINVNYSITLAMLLGLILGIVYYKKLSTSLKQLLWISGGFMILCSNLFPWSVLAQTGLNNSLQFSWRLYIIPEVILSYLFAEIIMGICKNTKKSNVAVIVITLSTLLIQIGAQDNLMNSSKNYLSLNSVNNTGIQNVNISSNYSIDKLIYNKKAISDYFPTSAVSSLNNISNHWATYDKNKKIKVRSKGNGRFIFTNKKSIKKLSLPFLYYHGINYQVKLDGKTVKGYPNKNALMTINNVRKGKHHVQIIVHKTKAEIASYILSLIGLLILLGTILKNFLKKCKI</sequence>
<feature type="transmembrane region" description="Helical" evidence="1">
    <location>
        <begin position="312"/>
        <end position="332"/>
    </location>
</feature>
<keyword evidence="3" id="KW-1185">Reference proteome</keyword>
<proteinExistence type="predicted"/>
<accession>A0A387ATT9</accession>
<gene>
    <name evidence="2" type="ORF">D7I45_00950</name>
</gene>
<evidence type="ECO:0008006" key="4">
    <source>
        <dbReference type="Google" id="ProtNLM"/>
    </source>
</evidence>
<protein>
    <recommendedName>
        <fullName evidence="4">Membrane protein 6-pyruvoyl-tetrahydropterin synthase-related domain-containing protein</fullName>
    </recommendedName>
</protein>
<dbReference type="EMBL" id="CP032626">
    <property type="protein sequence ID" value="AYF92156.1"/>
    <property type="molecule type" value="Genomic_DNA"/>
</dbReference>
<feature type="transmembrane region" description="Helical" evidence="1">
    <location>
        <begin position="225"/>
        <end position="248"/>
    </location>
</feature>
<evidence type="ECO:0000313" key="2">
    <source>
        <dbReference type="EMBL" id="AYF92156.1"/>
    </source>
</evidence>
<evidence type="ECO:0000256" key="1">
    <source>
        <dbReference type="SAM" id="Phobius"/>
    </source>
</evidence>
<feature type="transmembrane region" description="Helical" evidence="1">
    <location>
        <begin position="12"/>
        <end position="35"/>
    </location>
</feature>
<feature type="transmembrane region" description="Helical" evidence="1">
    <location>
        <begin position="135"/>
        <end position="152"/>
    </location>
</feature>
<feature type="transmembrane region" description="Helical" evidence="1">
    <location>
        <begin position="373"/>
        <end position="390"/>
    </location>
</feature>
<keyword evidence="1" id="KW-1133">Transmembrane helix</keyword>
<feature type="transmembrane region" description="Helical" evidence="1">
    <location>
        <begin position="344"/>
        <end position="366"/>
    </location>
</feature>
<dbReference type="AlphaFoldDB" id="A0A387ATT9"/>
<dbReference type="OrthoDB" id="9784157at2"/>